<evidence type="ECO:0000313" key="2">
    <source>
        <dbReference type="Proteomes" id="UP000196531"/>
    </source>
</evidence>
<protein>
    <submittedName>
        <fullName evidence="1">Uncharacterized protein</fullName>
    </submittedName>
</protein>
<comment type="caution">
    <text evidence="1">The sequence shown here is derived from an EMBL/GenBank/DDBJ whole genome shotgun (WGS) entry which is preliminary data.</text>
</comment>
<gene>
    <name evidence="1" type="ORF">A9Q84_11120</name>
</gene>
<proteinExistence type="predicted"/>
<sequence length="437" mass="50119">MFCLMGPSILAGFEGGFSYEKFMRLNTPSKKSKAVDWTGLSLSYKNKTRKQEVFAEGNVRYYFNGPEALNYSFPELYHSIDTDDSNYTYGRKIVDWSHNEKYWQLGNLNPRQGFNLLSEKQEGLTALHYTKRVTKNIDVGIVFSYLYIPTLNPSIDIKDGKVVSNSEWVRRPPEKTVVLGKVVPIRYEMNRPKTSDILLKKTLGINTAYKWKGGAVSSYAIYKPENNLRINADASLASDGTHVIAVANPIVNHHLMYGMQAKHKFGDILTVIGFDVTDPNAKLGDDFEVLNPLDLQENDKSFESEYFSIKPNYDKESYLTLSATLDRPFYSISANYIHLTSENLRGSDDFFSETVKWKRTAGIMGKVMWTEHLFTLADFRYDFARADQLLKMEIDYIFTNDVSIRLGAELIKSPRKESYWSAYRANDTVYSSLNYLF</sequence>
<dbReference type="AlphaFoldDB" id="A0A1Y5FDD8"/>
<dbReference type="EMBL" id="MAAO01000006">
    <property type="protein sequence ID" value="OUR96880.1"/>
    <property type="molecule type" value="Genomic_DNA"/>
</dbReference>
<organism evidence="1 2">
    <name type="scientific">Halobacteriovorax marinus</name>
    <dbReference type="NCBI Taxonomy" id="97084"/>
    <lineage>
        <taxon>Bacteria</taxon>
        <taxon>Pseudomonadati</taxon>
        <taxon>Bdellovibrionota</taxon>
        <taxon>Bacteriovoracia</taxon>
        <taxon>Bacteriovoracales</taxon>
        <taxon>Halobacteriovoraceae</taxon>
        <taxon>Halobacteriovorax</taxon>
    </lineage>
</organism>
<dbReference type="Proteomes" id="UP000196531">
    <property type="component" value="Unassembled WGS sequence"/>
</dbReference>
<accession>A0A1Y5FDD8</accession>
<reference evidence="2" key="1">
    <citation type="journal article" date="2017" name="Proc. Natl. Acad. Sci. U.S.A.">
        <title>Simulation of Deepwater Horizon oil plume reveals substrate specialization within a complex community of hydrocarbon-degraders.</title>
        <authorList>
            <person name="Hu P."/>
            <person name="Dubinsky E.A."/>
            <person name="Probst A.J."/>
            <person name="Wang J."/>
            <person name="Sieber C.M.K."/>
            <person name="Tom L.M."/>
            <person name="Gardinali P."/>
            <person name="Banfield J.F."/>
            <person name="Atlas R.M."/>
            <person name="Andersen G.L."/>
        </authorList>
    </citation>
    <scope>NUCLEOTIDE SEQUENCE [LARGE SCALE GENOMIC DNA]</scope>
</reference>
<evidence type="ECO:0000313" key="1">
    <source>
        <dbReference type="EMBL" id="OUR96880.1"/>
    </source>
</evidence>
<name>A0A1Y5FDD8_9BACT</name>